<protein>
    <submittedName>
        <fullName evidence="2">Uncharacterized protein</fullName>
    </submittedName>
</protein>
<feature type="transmembrane region" description="Helical" evidence="1">
    <location>
        <begin position="134"/>
        <end position="153"/>
    </location>
</feature>
<accession>A0A1H7L3A6</accession>
<evidence type="ECO:0000313" key="3">
    <source>
        <dbReference type="Proteomes" id="UP000199297"/>
    </source>
</evidence>
<name>A0A1H7L3A6_9GAMM</name>
<dbReference type="Proteomes" id="UP000199297">
    <property type="component" value="Unassembled WGS sequence"/>
</dbReference>
<dbReference type="RefSeq" id="WP_092251255.1">
    <property type="nucleotide sequence ID" value="NZ_FOBI01000004.1"/>
</dbReference>
<keyword evidence="1" id="KW-0472">Membrane</keyword>
<sequence>MRLLITKYVYLISGVLIILLGIFLLSWGYSNSSFPEIENTNKIMGTASDIEVKGWKIDFKISDDLRIYSYYRHYGNYDEVKELLSRNEQPIIEMLVENTDINSTPAIYQVTINGKEVTNFEEKKSNHGEYTNSIYWFAIVLIFIGGIGVFMGLKTKALPEDNE</sequence>
<dbReference type="STRING" id="641665.GCA_002104455_02991"/>
<evidence type="ECO:0000256" key="1">
    <source>
        <dbReference type="SAM" id="Phobius"/>
    </source>
</evidence>
<feature type="transmembrane region" description="Helical" evidence="1">
    <location>
        <begin position="9"/>
        <end position="29"/>
    </location>
</feature>
<keyword evidence="3" id="KW-1185">Reference proteome</keyword>
<dbReference type="OrthoDB" id="1545828at1236"/>
<proteinExistence type="predicted"/>
<evidence type="ECO:0000313" key="2">
    <source>
        <dbReference type="EMBL" id="SEK92875.1"/>
    </source>
</evidence>
<reference evidence="3" key="1">
    <citation type="submission" date="2016-10" db="EMBL/GenBank/DDBJ databases">
        <authorList>
            <person name="Varghese N."/>
            <person name="Submissions S."/>
        </authorList>
    </citation>
    <scope>NUCLEOTIDE SEQUENCE [LARGE SCALE GENOMIC DNA]</scope>
    <source>
        <strain evidence="3">CGMCC 1.9127</strain>
    </source>
</reference>
<gene>
    <name evidence="2" type="ORF">SAMN05216262_10416</name>
</gene>
<dbReference type="AlphaFoldDB" id="A0A1H7L3A6"/>
<keyword evidence="1" id="KW-1133">Transmembrane helix</keyword>
<keyword evidence="1" id="KW-0812">Transmembrane</keyword>
<organism evidence="2 3">
    <name type="scientific">Colwellia chukchiensis</name>
    <dbReference type="NCBI Taxonomy" id="641665"/>
    <lineage>
        <taxon>Bacteria</taxon>
        <taxon>Pseudomonadati</taxon>
        <taxon>Pseudomonadota</taxon>
        <taxon>Gammaproteobacteria</taxon>
        <taxon>Alteromonadales</taxon>
        <taxon>Colwelliaceae</taxon>
        <taxon>Colwellia</taxon>
    </lineage>
</organism>
<dbReference type="EMBL" id="FOBI01000004">
    <property type="protein sequence ID" value="SEK92875.1"/>
    <property type="molecule type" value="Genomic_DNA"/>
</dbReference>